<gene>
    <name evidence="2" type="ORF">AC578_7935</name>
</gene>
<name>A0A139HP46_9PEZI</name>
<accession>A0A139HP46</accession>
<protein>
    <recommendedName>
        <fullName evidence="4">Linalool dehydratase/isomerase domain-containing protein</fullName>
    </recommendedName>
</protein>
<dbReference type="PANTHER" id="PTHR40616">
    <property type="entry name" value="LINALOOL DEHYDRATASE_ISOMERASE DOMAIN-CONTAINING PROTEIN"/>
    <property type="match status" value="1"/>
</dbReference>
<dbReference type="EMBL" id="LFZN01000022">
    <property type="protein sequence ID" value="KXT04255.1"/>
    <property type="molecule type" value="Genomic_DNA"/>
</dbReference>
<comment type="caution">
    <text evidence="2">The sequence shown here is derived from an EMBL/GenBank/DDBJ whole genome shotgun (WGS) entry which is preliminary data.</text>
</comment>
<proteinExistence type="predicted"/>
<feature type="chain" id="PRO_5007995348" description="Linalool dehydratase/isomerase domain-containing protein" evidence="1">
    <location>
        <begin position="21"/>
        <end position="540"/>
    </location>
</feature>
<dbReference type="Proteomes" id="UP000070133">
    <property type="component" value="Unassembled WGS sequence"/>
</dbReference>
<dbReference type="EMBL" id="LFZN01000022">
    <property type="protein sequence ID" value="KXT04254.1"/>
    <property type="molecule type" value="Genomic_DNA"/>
</dbReference>
<keyword evidence="3" id="KW-1185">Reference proteome</keyword>
<reference evidence="2 3" key="1">
    <citation type="submission" date="2015-07" db="EMBL/GenBank/DDBJ databases">
        <title>Comparative genomics of the Sigatoka disease complex on banana suggests a link between parallel evolutionary changes in Pseudocercospora fijiensis and Pseudocercospora eumusae and increased virulence on the banana host.</title>
        <authorList>
            <person name="Chang T.-C."/>
            <person name="Salvucci A."/>
            <person name="Crous P.W."/>
            <person name="Stergiopoulos I."/>
        </authorList>
    </citation>
    <scope>NUCLEOTIDE SEQUENCE [LARGE SCALE GENOMIC DNA]</scope>
    <source>
        <strain evidence="2 3">CBS 114824</strain>
    </source>
</reference>
<feature type="signal peptide" evidence="1">
    <location>
        <begin position="1"/>
        <end position="20"/>
    </location>
</feature>
<dbReference type="OrthoDB" id="3886144at2759"/>
<dbReference type="EMBL" id="LFZN01000022">
    <property type="protein sequence ID" value="KXT04253.1"/>
    <property type="molecule type" value="Genomic_DNA"/>
</dbReference>
<dbReference type="PANTHER" id="PTHR40616:SF1">
    <property type="entry name" value="LINALOOL DEHYDRATASE_ISOMERASE DOMAIN-CONTAINING PROTEIN"/>
    <property type="match status" value="1"/>
</dbReference>
<evidence type="ECO:0008006" key="4">
    <source>
        <dbReference type="Google" id="ProtNLM"/>
    </source>
</evidence>
<dbReference type="AlphaFoldDB" id="A0A139HP46"/>
<keyword evidence="1" id="KW-0732">Signal</keyword>
<evidence type="ECO:0000313" key="2">
    <source>
        <dbReference type="EMBL" id="KXT04254.1"/>
    </source>
</evidence>
<evidence type="ECO:0000256" key="1">
    <source>
        <dbReference type="SAM" id="SignalP"/>
    </source>
</evidence>
<sequence>MKSTVYLKATISLLASCTYAYSEYASDLLTQSMTFMDSVYDAKAGYLYNIYYALQHETRSSSWYAAGLLARNEKDDCEQAVKILNNIIDGQFLNASEQWYGDYQTYPEEAYPGTEVYPAVIYNTWDPNWRGFIGTAMIVCYEEFGHLLPGDLKERMVKSLHLDAIGDTYRVFGVDDDNLAPFYSNAALMKAAVSGWVGRKVGDANITAEGETWSQEIVDLFNQNDTLAELNSPTYFGVSLFALTLGAKYLPADSVLGSHAPRMIGETWELVGDLYNANMKNIAGPWDRSYGYDLNRYLAIMSLWIWSFVGFEQSPLYPKPTAVGHVDDFEFGPLIAIMADYHKTFVSEKAVKALTSFGESRLVHRSAYSPAFDHVPRNYSTFVSPKLSIGAQSFSENVVGGPSVNPGQFNPVVVQWLREEDGQHRVGFMSLWPETQALQAEVSEKRLNLTYPLVNDTSKFVFLVDSNGMAGPKKVKSWNDIAGLKVKVSGTVEPQPETSFCGINGGWCDTVHDFDVWNFTYTMAPGSTQVPNIILDFEVA</sequence>
<organism evidence="2 3">
    <name type="scientific">Pseudocercospora eumusae</name>
    <dbReference type="NCBI Taxonomy" id="321146"/>
    <lineage>
        <taxon>Eukaryota</taxon>
        <taxon>Fungi</taxon>
        <taxon>Dikarya</taxon>
        <taxon>Ascomycota</taxon>
        <taxon>Pezizomycotina</taxon>
        <taxon>Dothideomycetes</taxon>
        <taxon>Dothideomycetidae</taxon>
        <taxon>Mycosphaerellales</taxon>
        <taxon>Mycosphaerellaceae</taxon>
        <taxon>Pseudocercospora</taxon>
    </lineage>
</organism>
<evidence type="ECO:0000313" key="3">
    <source>
        <dbReference type="Proteomes" id="UP000070133"/>
    </source>
</evidence>